<keyword evidence="10" id="KW-0325">Glycoprotein</keyword>
<feature type="non-terminal residue" evidence="17">
    <location>
        <position position="1"/>
    </location>
</feature>
<dbReference type="GO" id="GO:0005886">
    <property type="term" value="C:plasma membrane"/>
    <property type="evidence" value="ECO:0007669"/>
    <property type="project" value="UniProtKB-SubCell"/>
</dbReference>
<evidence type="ECO:0000256" key="7">
    <source>
        <dbReference type="ARBA" id="ARBA00023136"/>
    </source>
</evidence>
<dbReference type="InterPro" id="IPR046338">
    <property type="entry name" value="GAIN_dom_sf"/>
</dbReference>
<dbReference type="EMBL" id="JAGFMF010011433">
    <property type="protein sequence ID" value="KAG8522498.1"/>
    <property type="molecule type" value="Genomic_DNA"/>
</dbReference>
<comment type="caution">
    <text evidence="17">The sequence shown here is derived from an EMBL/GenBank/DDBJ whole genome shotgun (WGS) entry which is preliminary data.</text>
</comment>
<comment type="subcellular location">
    <subcellularLocation>
        <location evidence="1">Membrane</location>
        <topology evidence="1">Multi-pass membrane protein</topology>
    </subcellularLocation>
</comment>
<evidence type="ECO:0000256" key="11">
    <source>
        <dbReference type="ARBA" id="ARBA00023224"/>
    </source>
</evidence>
<dbReference type="PROSITE" id="PS00650">
    <property type="entry name" value="G_PROTEIN_RECEP_F2_2"/>
    <property type="match status" value="1"/>
</dbReference>
<dbReference type="PANTHER" id="PTHR45813:SF2">
    <property type="entry name" value="ADHESION G-PROTEIN COUPLED RECEPTOR F3"/>
    <property type="match status" value="1"/>
</dbReference>
<dbReference type="Gene3D" id="2.60.220.50">
    <property type="match status" value="1"/>
</dbReference>
<gene>
    <name evidence="17" type="ORF">J0S82_020355</name>
</gene>
<feature type="transmembrane region" description="Helical" evidence="13">
    <location>
        <begin position="992"/>
        <end position="1015"/>
    </location>
</feature>
<dbReference type="InterPro" id="IPR051587">
    <property type="entry name" value="Adhesion_GPCR"/>
</dbReference>
<dbReference type="OrthoDB" id="10040049at2759"/>
<evidence type="ECO:0000256" key="4">
    <source>
        <dbReference type="ARBA" id="ARBA00022729"/>
    </source>
</evidence>
<dbReference type="FunFam" id="1.20.1070.10:FF:000058">
    <property type="entry name" value="Adhesion G protein-coupled receptor F5"/>
    <property type="match status" value="1"/>
</dbReference>
<feature type="compositionally biased region" description="Basic residues" evidence="12">
    <location>
        <begin position="12"/>
        <end position="27"/>
    </location>
</feature>
<dbReference type="AlphaFoldDB" id="A0A8J6AK75"/>
<feature type="transmembrane region" description="Helical" evidence="13">
    <location>
        <begin position="948"/>
        <end position="972"/>
    </location>
</feature>
<feature type="transmembrane region" description="Helical" evidence="13">
    <location>
        <begin position="903"/>
        <end position="927"/>
    </location>
</feature>
<evidence type="ECO:0000256" key="9">
    <source>
        <dbReference type="ARBA" id="ARBA00023170"/>
    </source>
</evidence>
<feature type="transmembrane region" description="Helical" evidence="13">
    <location>
        <begin position="1036"/>
        <end position="1057"/>
    </location>
</feature>
<accession>A0A8J6AK75</accession>
<dbReference type="PROSITE" id="PS50227">
    <property type="entry name" value="G_PROTEIN_RECEP_F2_3"/>
    <property type="match status" value="1"/>
</dbReference>
<evidence type="ECO:0000256" key="3">
    <source>
        <dbReference type="ARBA" id="ARBA00022692"/>
    </source>
</evidence>
<feature type="transmembrane region" description="Helical" evidence="13">
    <location>
        <begin position="842"/>
        <end position="865"/>
    </location>
</feature>
<dbReference type="Gene3D" id="4.10.1240.10">
    <property type="entry name" value="GPCR, family 2, extracellular hormone receptor domain"/>
    <property type="match status" value="1"/>
</dbReference>
<organism evidence="17 18">
    <name type="scientific">Galemys pyrenaicus</name>
    <name type="common">Iberian desman</name>
    <name type="synonym">Pyrenean desman</name>
    <dbReference type="NCBI Taxonomy" id="202257"/>
    <lineage>
        <taxon>Eukaryota</taxon>
        <taxon>Metazoa</taxon>
        <taxon>Chordata</taxon>
        <taxon>Craniata</taxon>
        <taxon>Vertebrata</taxon>
        <taxon>Euteleostomi</taxon>
        <taxon>Mammalia</taxon>
        <taxon>Eutheria</taxon>
        <taxon>Laurasiatheria</taxon>
        <taxon>Eulipotyphla</taxon>
        <taxon>Talpidae</taxon>
        <taxon>Galemys</taxon>
    </lineage>
</organism>
<evidence type="ECO:0000256" key="12">
    <source>
        <dbReference type="SAM" id="MobiDB-lite"/>
    </source>
</evidence>
<keyword evidence="7 13" id="KW-0472">Membrane</keyword>
<dbReference type="InterPro" id="IPR000203">
    <property type="entry name" value="GPS"/>
</dbReference>
<evidence type="ECO:0000256" key="1">
    <source>
        <dbReference type="ARBA" id="ARBA00004141"/>
    </source>
</evidence>
<feature type="transmembrane region" description="Helical" evidence="13">
    <location>
        <begin position="1069"/>
        <end position="1089"/>
    </location>
</feature>
<dbReference type="InterPro" id="IPR057244">
    <property type="entry name" value="GAIN_B"/>
</dbReference>
<keyword evidence="6" id="KW-0297">G-protein coupled receptor</keyword>
<evidence type="ECO:0000259" key="16">
    <source>
        <dbReference type="PROSITE" id="PS50261"/>
    </source>
</evidence>
<evidence type="ECO:0000313" key="18">
    <source>
        <dbReference type="Proteomes" id="UP000700334"/>
    </source>
</evidence>
<dbReference type="Pfam" id="PF01825">
    <property type="entry name" value="GPS"/>
    <property type="match status" value="1"/>
</dbReference>
<evidence type="ECO:0000259" key="15">
    <source>
        <dbReference type="PROSITE" id="PS50227"/>
    </source>
</evidence>
<feature type="region of interest" description="Disordered" evidence="12">
    <location>
        <begin position="1"/>
        <end position="39"/>
    </location>
</feature>
<feature type="domain" description="GAIN-B" evidence="14">
    <location>
        <begin position="665"/>
        <end position="831"/>
    </location>
</feature>
<dbReference type="InterPro" id="IPR036179">
    <property type="entry name" value="Ig-like_dom_sf"/>
</dbReference>
<evidence type="ECO:0000256" key="2">
    <source>
        <dbReference type="ARBA" id="ARBA00007343"/>
    </source>
</evidence>
<dbReference type="Proteomes" id="UP000700334">
    <property type="component" value="Unassembled WGS sequence"/>
</dbReference>
<keyword evidence="9 17" id="KW-0675">Receptor</keyword>
<evidence type="ECO:0000313" key="17">
    <source>
        <dbReference type="EMBL" id="KAG8522498.1"/>
    </source>
</evidence>
<evidence type="ECO:0000256" key="8">
    <source>
        <dbReference type="ARBA" id="ARBA00023157"/>
    </source>
</evidence>
<dbReference type="SUPFAM" id="SSF111418">
    <property type="entry name" value="Hormone receptor domain"/>
    <property type="match status" value="1"/>
</dbReference>
<feature type="transmembrane region" description="Helical" evidence="13">
    <location>
        <begin position="877"/>
        <end position="897"/>
    </location>
</feature>
<protein>
    <submittedName>
        <fullName evidence="17">Adhesion G-protein coupled receptor F3</fullName>
    </submittedName>
</protein>
<evidence type="ECO:0000259" key="14">
    <source>
        <dbReference type="PROSITE" id="PS50221"/>
    </source>
</evidence>
<reference evidence="17" key="1">
    <citation type="journal article" date="2021" name="Evol. Appl.">
        <title>The genome of the Pyrenean desman and the effects of bottlenecks and inbreeding on the genomic landscape of an endangered species.</title>
        <authorList>
            <person name="Escoda L."/>
            <person name="Castresana J."/>
        </authorList>
    </citation>
    <scope>NUCLEOTIDE SEQUENCE</scope>
    <source>
        <strain evidence="17">IBE-C5619</strain>
    </source>
</reference>
<dbReference type="Gene3D" id="1.20.1070.10">
    <property type="entry name" value="Rhodopsin 7-helix transmembrane proteins"/>
    <property type="match status" value="1"/>
</dbReference>
<comment type="similarity">
    <text evidence="2">Belongs to the G-protein coupled receptor 2 family. Adhesion G-protein coupled receptor (ADGR) subfamily.</text>
</comment>
<dbReference type="Pfam" id="PF00002">
    <property type="entry name" value="7tm_2"/>
    <property type="match status" value="1"/>
</dbReference>
<dbReference type="SMART" id="SM00303">
    <property type="entry name" value="GPS"/>
    <property type="match status" value="1"/>
</dbReference>
<keyword evidence="4" id="KW-0732">Signal</keyword>
<dbReference type="PRINTS" id="PR00249">
    <property type="entry name" value="GPCRSECRETIN"/>
</dbReference>
<name>A0A8J6AK75_GALPY</name>
<dbReference type="SUPFAM" id="SSF48726">
    <property type="entry name" value="Immunoglobulin"/>
    <property type="match status" value="1"/>
</dbReference>
<evidence type="ECO:0000256" key="6">
    <source>
        <dbReference type="ARBA" id="ARBA00023040"/>
    </source>
</evidence>
<proteinExistence type="inferred from homology"/>
<dbReference type="InterPro" id="IPR001879">
    <property type="entry name" value="GPCR_2_extracellular_dom"/>
</dbReference>
<keyword evidence="8" id="KW-1015">Disulfide bond</keyword>
<dbReference type="InterPro" id="IPR017983">
    <property type="entry name" value="GPCR_2_secretin-like_CS"/>
</dbReference>
<evidence type="ECO:0000256" key="10">
    <source>
        <dbReference type="ARBA" id="ARBA00023180"/>
    </source>
</evidence>
<dbReference type="PANTHER" id="PTHR45813">
    <property type="entry name" value="IG-LIKE DOMAIN-CONTAINING PROTEIN"/>
    <property type="match status" value="1"/>
</dbReference>
<evidence type="ECO:0000256" key="13">
    <source>
        <dbReference type="SAM" id="Phobius"/>
    </source>
</evidence>
<dbReference type="SUPFAM" id="SSF81321">
    <property type="entry name" value="Family A G protein-coupled receptor-like"/>
    <property type="match status" value="1"/>
</dbReference>
<keyword evidence="18" id="KW-1185">Reference proteome</keyword>
<keyword evidence="11" id="KW-0807">Transducer</keyword>
<dbReference type="GO" id="GO:0007189">
    <property type="term" value="P:adenylate cyclase-activating G protein-coupled receptor signaling pathway"/>
    <property type="evidence" value="ECO:0007669"/>
    <property type="project" value="TreeGrafter"/>
</dbReference>
<evidence type="ECO:0000256" key="5">
    <source>
        <dbReference type="ARBA" id="ARBA00022989"/>
    </source>
</evidence>
<dbReference type="PROSITE" id="PS50261">
    <property type="entry name" value="G_PROTEIN_RECEP_F2_4"/>
    <property type="match status" value="1"/>
</dbReference>
<dbReference type="InterPro" id="IPR017981">
    <property type="entry name" value="GPCR_2-like_7TM"/>
</dbReference>
<feature type="region of interest" description="Disordered" evidence="12">
    <location>
        <begin position="135"/>
        <end position="166"/>
    </location>
</feature>
<feature type="domain" description="G-protein coupled receptors family 2 profile 1" evidence="15">
    <location>
        <begin position="473"/>
        <end position="510"/>
    </location>
</feature>
<dbReference type="Pfam" id="PF25387">
    <property type="entry name" value="ADGRF3_N"/>
    <property type="match status" value="1"/>
</dbReference>
<dbReference type="InterPro" id="IPR036445">
    <property type="entry name" value="GPCR_2_extracell_dom_sf"/>
</dbReference>
<keyword evidence="5 13" id="KW-1133">Transmembrane helix</keyword>
<dbReference type="GO" id="GO:0004930">
    <property type="term" value="F:G protein-coupled receptor activity"/>
    <property type="evidence" value="ECO:0007669"/>
    <property type="project" value="UniProtKB-KW"/>
</dbReference>
<dbReference type="InterPro" id="IPR056274">
    <property type="entry name" value="Ig_ADGRF3"/>
</dbReference>
<feature type="domain" description="G-protein coupled receptors family 2 profile 2" evidence="16">
    <location>
        <begin position="836"/>
        <end position="1090"/>
    </location>
</feature>
<dbReference type="PROSITE" id="PS50221">
    <property type="entry name" value="GAIN_B"/>
    <property type="match status" value="1"/>
</dbReference>
<sequence length="1113" mass="120287">MSRAPPTAHASRTGHFRRLTARMRCPHSLRPPRESRSPARAVLALPQSPPNQRGSGNTKSRLPGLLIACSASIKIEGLSPSSGKGKEKKKGLCPARSSFGIRALHSGSSVDAICREAGAALVLLLVMTLPLEGSSPAGASQPGQGQTGGETGQQLDQENGAGAAPSAPVDSVLLSVYAQLDLSNETWRKKLSSTLTLPPASASSLPVSLTGLSLTTECHIYQGSCSCACRSGYQWNVSVCSHHHPCQRPHRHRPCDCLIFRPTEAGYCQLLPPVPGTLSLNSWVQTPGHTLNLTLLASHETTNLNWLLWRPDSPRPVHLHQGTQVSLTFSHSQAVLSIFNISQKWAGEYMCCFEAQGFMWELYQVVKLPLQATEVTPLPDQLSISCDTSPSFQLSCCIPRTHQEYTASWSPIEGSKASLVNTSVSQCLLLAPQHCPEADTTYICVLQSPGLATLRVPVSVTIIQDGDTTCPKDSSVVAWNVTKAGHVAQAPCPVNRMGMVKRLCGPNGVWGPIQNSCTDMGILELLQKTWELGEGSKWPLSRADSPATPFLLSCLSQLLRGGQGKPAEEVPWILAQLLEQVVVVSSPSDLLALLETMKSLAKTVTDARTQLNHGALEAFLKTTDQVLNMDTSSLWTPAQVQKPSASSDLLLAAENLAHSLDPQDHPFSFRLPNVQLETQLLEPTFPGDYRITFSTQPPLQVQIPRHSLAPLGHNGTNVSVTSLVLRKLDHLLPLNYGQGLGDSLYATPGLVLVISIMAGGQTFHQGEVIMDFGGTDGITHCVFWDYTLFQGKGGWSDEGCQVQAAGVSPSAQCICRHLTAFSILMSRHTVPKNRTLQLLSEVGLGASILALLMCLGIYRLVWRAVVRNKVTYLRHTALLHMALSLLAADTCFLGVSLLPPIPQSPLCLAVAFLTHFLYLAAFFWMLAQALMLAHQLLFVFHQLSKHRALSLMVVLGYLCPMGFAGVALGLYLPRGQYLREGACWLDGKGGALYTFVGPVLAIVCVNGLVLAMAVLKLLRPSLSEGPQVEKRQALLGVIKALLILTPIFGLTWGLGLATLLEEVSLVPQYIFTVLNTFQGVFILLFGCLMDKKVQEALLKRGFCCSQPPNSTIS</sequence>
<keyword evidence="3 13" id="KW-0812">Transmembrane</keyword>
<dbReference type="CDD" id="cd15253">
    <property type="entry name" value="7tmB2_GPR113"/>
    <property type="match status" value="1"/>
</dbReference>
<dbReference type="InterPro" id="IPR000832">
    <property type="entry name" value="GPCR_2_secretin-like"/>
</dbReference>
<dbReference type="Pfam" id="PF24528">
    <property type="entry name" value="Ig_ADGRF3"/>
    <property type="match status" value="1"/>
</dbReference>
<dbReference type="GO" id="GO:0007166">
    <property type="term" value="P:cell surface receptor signaling pathway"/>
    <property type="evidence" value="ECO:0007669"/>
    <property type="project" value="InterPro"/>
</dbReference>
<dbReference type="InterPro" id="IPR057400">
    <property type="entry name" value="ADGRF3/5_N"/>
</dbReference>